<dbReference type="Gene3D" id="1.10.10.10">
    <property type="entry name" value="Winged helix-like DNA-binding domain superfamily/Winged helix DNA-binding domain"/>
    <property type="match status" value="1"/>
</dbReference>
<dbReference type="RefSeq" id="WP_139797840.1">
    <property type="nucleotide sequence ID" value="NZ_AP022583.1"/>
</dbReference>
<evidence type="ECO:0000313" key="3">
    <source>
        <dbReference type="Proteomes" id="UP000192374"/>
    </source>
</evidence>
<evidence type="ECO:0000313" key="2">
    <source>
        <dbReference type="EMBL" id="ORB14449.1"/>
    </source>
</evidence>
<accession>A0ABX3T5G0</accession>
<dbReference type="EMBL" id="MVIC01000017">
    <property type="protein sequence ID" value="ORB14449.1"/>
    <property type="molecule type" value="Genomic_DNA"/>
</dbReference>
<gene>
    <name evidence="2" type="ORF">BST37_11105</name>
</gene>
<dbReference type="InterPro" id="IPR036388">
    <property type="entry name" value="WH-like_DNA-bd_sf"/>
</dbReference>
<feature type="domain" description="HTH luxR-type" evidence="1">
    <location>
        <begin position="75"/>
        <end position="132"/>
    </location>
</feature>
<name>A0ABX3T5G0_9MYCO</name>
<keyword evidence="3" id="KW-1185">Reference proteome</keyword>
<evidence type="ECO:0000259" key="1">
    <source>
        <dbReference type="SMART" id="SM00421"/>
    </source>
</evidence>
<reference evidence="2 3" key="1">
    <citation type="submission" date="2017-02" db="EMBL/GenBank/DDBJ databases">
        <title>The new phylogeny of genus Mycobacterium.</title>
        <authorList>
            <person name="Tortoli E."/>
            <person name="Trovato A."/>
            <person name="Cirillo D.M."/>
        </authorList>
    </citation>
    <scope>NUCLEOTIDE SEQUENCE [LARGE SCALE GENOMIC DNA]</scope>
    <source>
        <strain evidence="2 3">DSM 45145</strain>
    </source>
</reference>
<organism evidence="2 3">
    <name type="scientific">Mycobacterium noviomagense</name>
    <dbReference type="NCBI Taxonomy" id="459858"/>
    <lineage>
        <taxon>Bacteria</taxon>
        <taxon>Bacillati</taxon>
        <taxon>Actinomycetota</taxon>
        <taxon>Actinomycetes</taxon>
        <taxon>Mycobacteriales</taxon>
        <taxon>Mycobacteriaceae</taxon>
        <taxon>Mycobacterium</taxon>
    </lineage>
</organism>
<protein>
    <recommendedName>
        <fullName evidence="1">HTH luxR-type domain-containing protein</fullName>
    </recommendedName>
</protein>
<dbReference type="SUPFAM" id="SSF46894">
    <property type="entry name" value="C-terminal effector domain of the bipartite response regulators"/>
    <property type="match status" value="1"/>
</dbReference>
<dbReference type="InterPro" id="IPR016032">
    <property type="entry name" value="Sig_transdc_resp-reg_C-effctor"/>
</dbReference>
<dbReference type="InterPro" id="IPR000792">
    <property type="entry name" value="Tscrpt_reg_LuxR_C"/>
</dbReference>
<proteinExistence type="predicted"/>
<comment type="caution">
    <text evidence="2">The sequence shown here is derived from an EMBL/GenBank/DDBJ whole genome shotgun (WGS) entry which is preliminary data.</text>
</comment>
<sequence length="146" mass="16310">MHRWQRRRIRVTEALAPGSRGAVVRRRRSRIAARQQLRQVRTVFERLGARRWADTAAHELDATVEHIQPGPTGYLTALTAHELRTAQMLGATKTTRDTAAARFLSPETAECHLRRVYQTLGIGSRAELADAMAAESQGRSSANRNA</sequence>
<dbReference type="Pfam" id="PF00196">
    <property type="entry name" value="GerE"/>
    <property type="match status" value="1"/>
</dbReference>
<dbReference type="SMART" id="SM00421">
    <property type="entry name" value="HTH_LUXR"/>
    <property type="match status" value="1"/>
</dbReference>
<dbReference type="Proteomes" id="UP000192374">
    <property type="component" value="Unassembled WGS sequence"/>
</dbReference>